<comment type="similarity">
    <text evidence="1 4">Belongs to the UDP-glycosyltransferase family.</text>
</comment>
<evidence type="ECO:0000313" key="6">
    <source>
        <dbReference type="EMBL" id="KAL2533636.1"/>
    </source>
</evidence>
<evidence type="ECO:0000256" key="2">
    <source>
        <dbReference type="ARBA" id="ARBA00022676"/>
    </source>
</evidence>
<dbReference type="Proteomes" id="UP001604336">
    <property type="component" value="Unassembled WGS sequence"/>
</dbReference>
<dbReference type="Gene3D" id="3.40.50.2000">
    <property type="entry name" value="Glycogen Phosphorylase B"/>
    <property type="match status" value="2"/>
</dbReference>
<sequence>MAEIESPRKPHAIMISFHLQGHIIPFVNLAIKLASKGFTITFVHNEFIHHQISKSQYNSTQVDIFSEARNSGLDINYTTISDGFPLEFDRGGNLNQFAESFLIDFPTRVDEFVGKILHSQSSSSYNYFLIADTLCVWPAKIAKKYNIVNVSFWTEPALVFSLYYHLDLLRKNGHVPANGLEENITYIPGIQSISTKDFMSYLQGSESTIIHTIMFAAFEEVKNADFILCNTVQELEAEAVSALNENQPFYAVGPVFPTDFSESTVARSLLPESDSTEWLKTKSPGSVLYVSFGSLAKIDEHVILEVAEGLLLSEVNFLWVLRPGTVSCDDDEILTVGYKNRIKDQGLIVPWCKQNLVLSNPAIGGFLTHCGWNSILESIWCGVPMICYPLFTDQITNRKLVVDDWKIGINLCGGISVSREEVAEKIKILMGGGKSDGLKEEMKSVRNMMQNALDGSSERNFDQFLKDLKAKILSKTKD</sequence>
<dbReference type="EMBL" id="JBFOLK010000002">
    <property type="protein sequence ID" value="KAL2533636.1"/>
    <property type="molecule type" value="Genomic_DNA"/>
</dbReference>
<dbReference type="PANTHER" id="PTHR11926">
    <property type="entry name" value="GLUCOSYL/GLUCURONOSYL TRANSFERASES"/>
    <property type="match status" value="1"/>
</dbReference>
<dbReference type="Pfam" id="PF00201">
    <property type="entry name" value="UDPGT"/>
    <property type="match status" value="1"/>
</dbReference>
<dbReference type="AlphaFoldDB" id="A0ABD1V8I3"/>
<dbReference type="InterPro" id="IPR035595">
    <property type="entry name" value="UDP_glycos_trans_CS"/>
</dbReference>
<name>A0ABD1V8I3_9LAMI</name>
<proteinExistence type="inferred from homology"/>
<keyword evidence="7" id="KW-1185">Reference proteome</keyword>
<reference evidence="7" key="1">
    <citation type="submission" date="2024-07" db="EMBL/GenBank/DDBJ databases">
        <title>Two chromosome-level genome assemblies of Korean endemic species Abeliophyllum distichum and Forsythia ovata (Oleaceae).</title>
        <authorList>
            <person name="Jang H."/>
        </authorList>
    </citation>
    <scope>NUCLEOTIDE SEQUENCE [LARGE SCALE GENOMIC DNA]</scope>
</reference>
<gene>
    <name evidence="6" type="ORF">Adt_06987</name>
</gene>
<comment type="caution">
    <text evidence="6">The sequence shown here is derived from an EMBL/GenBank/DDBJ whole genome shotgun (WGS) entry which is preliminary data.</text>
</comment>
<dbReference type="GO" id="GO:0016758">
    <property type="term" value="F:hexosyltransferase activity"/>
    <property type="evidence" value="ECO:0007669"/>
    <property type="project" value="UniProtKB-ARBA"/>
</dbReference>
<accession>A0ABD1V8I3</accession>
<evidence type="ECO:0000256" key="3">
    <source>
        <dbReference type="ARBA" id="ARBA00022679"/>
    </source>
</evidence>
<evidence type="ECO:0000256" key="5">
    <source>
        <dbReference type="RuleBase" id="RU362057"/>
    </source>
</evidence>
<protein>
    <recommendedName>
        <fullName evidence="5">Glycosyltransferase</fullName>
        <ecNumber evidence="5">2.4.1.-</ecNumber>
    </recommendedName>
</protein>
<evidence type="ECO:0000256" key="1">
    <source>
        <dbReference type="ARBA" id="ARBA00009995"/>
    </source>
</evidence>
<evidence type="ECO:0000313" key="7">
    <source>
        <dbReference type="Proteomes" id="UP001604336"/>
    </source>
</evidence>
<dbReference type="InterPro" id="IPR002213">
    <property type="entry name" value="UDP_glucos_trans"/>
</dbReference>
<keyword evidence="3 4" id="KW-0808">Transferase</keyword>
<organism evidence="6 7">
    <name type="scientific">Abeliophyllum distichum</name>
    <dbReference type="NCBI Taxonomy" id="126358"/>
    <lineage>
        <taxon>Eukaryota</taxon>
        <taxon>Viridiplantae</taxon>
        <taxon>Streptophyta</taxon>
        <taxon>Embryophyta</taxon>
        <taxon>Tracheophyta</taxon>
        <taxon>Spermatophyta</taxon>
        <taxon>Magnoliopsida</taxon>
        <taxon>eudicotyledons</taxon>
        <taxon>Gunneridae</taxon>
        <taxon>Pentapetalae</taxon>
        <taxon>asterids</taxon>
        <taxon>lamiids</taxon>
        <taxon>Lamiales</taxon>
        <taxon>Oleaceae</taxon>
        <taxon>Forsythieae</taxon>
        <taxon>Abeliophyllum</taxon>
    </lineage>
</organism>
<dbReference type="FunFam" id="3.40.50.2000:FF:000078">
    <property type="entry name" value="Glycosyltransferase"/>
    <property type="match status" value="1"/>
</dbReference>
<dbReference type="EC" id="2.4.1.-" evidence="5"/>
<dbReference type="PANTHER" id="PTHR11926:SF774">
    <property type="entry name" value="UDP-GLYCOSYLTRANSFERASE 85A1-RELATED"/>
    <property type="match status" value="1"/>
</dbReference>
<dbReference type="CDD" id="cd03784">
    <property type="entry name" value="GT1_Gtf-like"/>
    <property type="match status" value="1"/>
</dbReference>
<evidence type="ECO:0000256" key="4">
    <source>
        <dbReference type="RuleBase" id="RU003718"/>
    </source>
</evidence>
<dbReference type="PROSITE" id="PS00375">
    <property type="entry name" value="UDPGT"/>
    <property type="match status" value="1"/>
</dbReference>
<keyword evidence="2 4" id="KW-0328">Glycosyltransferase</keyword>
<dbReference type="SUPFAM" id="SSF53756">
    <property type="entry name" value="UDP-Glycosyltransferase/glycogen phosphorylase"/>
    <property type="match status" value="1"/>
</dbReference>